<dbReference type="PANTHER" id="PTHR43280">
    <property type="entry name" value="ARAC-FAMILY TRANSCRIPTIONAL REGULATOR"/>
    <property type="match status" value="1"/>
</dbReference>
<comment type="caution">
    <text evidence="7">The sequence shown here is derived from an EMBL/GenBank/DDBJ whole genome shotgun (WGS) entry which is preliminary data.</text>
</comment>
<name>A0ABW8YI90_9FLAO</name>
<dbReference type="InterPro" id="IPR011990">
    <property type="entry name" value="TPR-like_helical_dom_sf"/>
</dbReference>
<keyword evidence="1" id="KW-0805">Transcription regulation</keyword>
<dbReference type="InterPro" id="IPR009057">
    <property type="entry name" value="Homeodomain-like_sf"/>
</dbReference>
<accession>A0ABW8YI90</accession>
<evidence type="ECO:0000256" key="2">
    <source>
        <dbReference type="ARBA" id="ARBA00023125"/>
    </source>
</evidence>
<dbReference type="SMART" id="SM00342">
    <property type="entry name" value="HTH_ARAC"/>
    <property type="match status" value="1"/>
</dbReference>
<keyword evidence="3" id="KW-0804">Transcription</keyword>
<keyword evidence="8" id="KW-1185">Reference proteome</keyword>
<dbReference type="Proteomes" id="UP001629059">
    <property type="component" value="Unassembled WGS sequence"/>
</dbReference>
<feature type="chain" id="PRO_5047504069" evidence="5">
    <location>
        <begin position="22"/>
        <end position="527"/>
    </location>
</feature>
<dbReference type="Pfam" id="PF12833">
    <property type="entry name" value="HTH_18"/>
    <property type="match status" value="1"/>
</dbReference>
<keyword evidence="4" id="KW-0472">Membrane</keyword>
<dbReference type="PANTHER" id="PTHR43280:SF2">
    <property type="entry name" value="HTH-TYPE TRANSCRIPTIONAL REGULATOR EXSA"/>
    <property type="match status" value="1"/>
</dbReference>
<dbReference type="SUPFAM" id="SSF48452">
    <property type="entry name" value="TPR-like"/>
    <property type="match status" value="1"/>
</dbReference>
<evidence type="ECO:0000313" key="7">
    <source>
        <dbReference type="EMBL" id="MFL9838966.1"/>
    </source>
</evidence>
<keyword evidence="4" id="KW-0812">Transmembrane</keyword>
<feature type="domain" description="HTH araC/xylS-type" evidence="6">
    <location>
        <begin position="411"/>
        <end position="515"/>
    </location>
</feature>
<feature type="transmembrane region" description="Helical" evidence="4">
    <location>
        <begin position="332"/>
        <end position="353"/>
    </location>
</feature>
<dbReference type="EMBL" id="JBELQB010000014">
    <property type="protein sequence ID" value="MFL9838966.1"/>
    <property type="molecule type" value="Genomic_DNA"/>
</dbReference>
<proteinExistence type="predicted"/>
<reference evidence="7 8" key="1">
    <citation type="submission" date="2024-06" db="EMBL/GenBank/DDBJ databases">
        <authorList>
            <person name="Kaempfer P."/>
            <person name="Viver T."/>
        </authorList>
    </citation>
    <scope>NUCLEOTIDE SEQUENCE [LARGE SCALE GENOMIC DNA]</scope>
    <source>
        <strain evidence="7 8">ST-75</strain>
    </source>
</reference>
<evidence type="ECO:0000256" key="5">
    <source>
        <dbReference type="SAM" id="SignalP"/>
    </source>
</evidence>
<dbReference type="SUPFAM" id="SSF46689">
    <property type="entry name" value="Homeodomain-like"/>
    <property type="match status" value="1"/>
</dbReference>
<evidence type="ECO:0000259" key="6">
    <source>
        <dbReference type="PROSITE" id="PS01124"/>
    </source>
</evidence>
<dbReference type="Gene3D" id="1.10.10.60">
    <property type="entry name" value="Homeodomain-like"/>
    <property type="match status" value="2"/>
</dbReference>
<sequence>MFFRFIISFTFLLLFSENSIAQIVTDTEKIFTENINEYYNNPVQTIKEAEYLLKNANSNNDKIKAYYLLSESKFLTDDFSESIEYLFKANFIADSGDNHFLKSLVYVAISSRCRFFGIEDRASSYITKAEEELKEIKDADAKTVVEAKILYEKAGVLIKSKQYSEAINVLSSSNKILESGKANHPVLKAKIRKALADASFLATDYVAAATHYQKCIDILKGIGFEFSSIAASAYNGMGQIAIKNSQYDVAQAAFEAAQACNVIESWVKADVYQNLSELYLKTDDKKLYSENSLEYKEVSTALIWKEREARNTLITEIEKEQNIVINKDMSRYTSMFVGMLLVFAIVFIAYFVYNKKLDDEYNKFEKLLSRVEAAKVITASPAPVLVANEVADKVEGKVLAISEKTEQAVLEKLKEFERGDEFTNPNMSLQLLSKKVKTNSKYLSDIINNNKGKNFNAYINDLRINYIVALMQSDKKYLTYKVSYLAEICGFSSHSAFTVVFKSVTDLTPKQFINFLKKKIDKEKESA</sequence>
<dbReference type="RefSeq" id="WP_408075913.1">
    <property type="nucleotide sequence ID" value="NZ_JBELQB010000014.1"/>
</dbReference>
<evidence type="ECO:0000256" key="3">
    <source>
        <dbReference type="ARBA" id="ARBA00023163"/>
    </source>
</evidence>
<gene>
    <name evidence="7" type="ORF">ABS768_15770</name>
</gene>
<evidence type="ECO:0000256" key="4">
    <source>
        <dbReference type="SAM" id="Phobius"/>
    </source>
</evidence>
<organism evidence="7 8">
    <name type="scientific">Flavobacterium rhizophilum</name>
    <dbReference type="NCBI Taxonomy" id="3163296"/>
    <lineage>
        <taxon>Bacteria</taxon>
        <taxon>Pseudomonadati</taxon>
        <taxon>Bacteroidota</taxon>
        <taxon>Flavobacteriia</taxon>
        <taxon>Flavobacteriales</taxon>
        <taxon>Flavobacteriaceae</taxon>
        <taxon>Flavobacterium</taxon>
    </lineage>
</organism>
<protein>
    <submittedName>
        <fullName evidence="7">AraC family transcriptional regulator</fullName>
    </submittedName>
</protein>
<evidence type="ECO:0000313" key="8">
    <source>
        <dbReference type="Proteomes" id="UP001629059"/>
    </source>
</evidence>
<keyword evidence="2" id="KW-0238">DNA-binding</keyword>
<feature type="signal peptide" evidence="5">
    <location>
        <begin position="1"/>
        <end position="21"/>
    </location>
</feature>
<dbReference type="PROSITE" id="PS01124">
    <property type="entry name" value="HTH_ARAC_FAMILY_2"/>
    <property type="match status" value="1"/>
</dbReference>
<dbReference type="InterPro" id="IPR018060">
    <property type="entry name" value="HTH_AraC"/>
</dbReference>
<evidence type="ECO:0000256" key="1">
    <source>
        <dbReference type="ARBA" id="ARBA00023015"/>
    </source>
</evidence>
<keyword evidence="5" id="KW-0732">Signal</keyword>
<keyword evidence="4" id="KW-1133">Transmembrane helix</keyword>
<dbReference type="Gene3D" id="1.25.40.10">
    <property type="entry name" value="Tetratricopeptide repeat domain"/>
    <property type="match status" value="2"/>
</dbReference>